<accession>A0ACA9QQB4</accession>
<evidence type="ECO:0000313" key="1">
    <source>
        <dbReference type="EMBL" id="CAG8760574.1"/>
    </source>
</evidence>
<feature type="non-terminal residue" evidence="1">
    <location>
        <position position="1"/>
    </location>
</feature>
<organism evidence="1 2">
    <name type="scientific">Cetraspora pellucida</name>
    <dbReference type="NCBI Taxonomy" id="1433469"/>
    <lineage>
        <taxon>Eukaryota</taxon>
        <taxon>Fungi</taxon>
        <taxon>Fungi incertae sedis</taxon>
        <taxon>Mucoromycota</taxon>
        <taxon>Glomeromycotina</taxon>
        <taxon>Glomeromycetes</taxon>
        <taxon>Diversisporales</taxon>
        <taxon>Gigasporaceae</taxon>
        <taxon>Cetraspora</taxon>
    </lineage>
</organism>
<protein>
    <submittedName>
        <fullName evidence="1">885_t:CDS:1</fullName>
    </submittedName>
</protein>
<proteinExistence type="predicted"/>
<dbReference type="EMBL" id="CAJVPW010048034">
    <property type="protein sequence ID" value="CAG8760574.1"/>
    <property type="molecule type" value="Genomic_DNA"/>
</dbReference>
<reference evidence="1" key="1">
    <citation type="submission" date="2021-06" db="EMBL/GenBank/DDBJ databases">
        <authorList>
            <person name="Kallberg Y."/>
            <person name="Tangrot J."/>
            <person name="Rosling A."/>
        </authorList>
    </citation>
    <scope>NUCLEOTIDE SEQUENCE</scope>
    <source>
        <strain evidence="1">28 12/20/2015</strain>
    </source>
</reference>
<gene>
    <name evidence="1" type="ORF">SPELUC_LOCUS15106</name>
</gene>
<keyword evidence="2" id="KW-1185">Reference proteome</keyword>
<sequence length="60" mass="7034">KVEKVKKVLHLIQEIHDNTNNNIDDNNHDKIDDNNDNNNIGDNNDNNSTEYYLQFGESNY</sequence>
<evidence type="ECO:0000313" key="2">
    <source>
        <dbReference type="Proteomes" id="UP000789366"/>
    </source>
</evidence>
<comment type="caution">
    <text evidence="1">The sequence shown here is derived from an EMBL/GenBank/DDBJ whole genome shotgun (WGS) entry which is preliminary data.</text>
</comment>
<dbReference type="Proteomes" id="UP000789366">
    <property type="component" value="Unassembled WGS sequence"/>
</dbReference>
<name>A0ACA9QQB4_9GLOM</name>